<reference evidence="9 10" key="1">
    <citation type="journal article" date="2015" name="Sci. Rep.">
        <title>The genome of Leishmania panamensis: insights into genomics of the L. (Viannia) subgenus.</title>
        <authorList>
            <person name="Llanes A."/>
            <person name="Restrepo C.M."/>
            <person name="Vecchio G.D."/>
            <person name="Anguizola F.J."/>
            <person name="Lleonart R."/>
        </authorList>
    </citation>
    <scope>NUCLEOTIDE SEQUENCE [LARGE SCALE GENOMIC DNA]</scope>
    <source>
        <strain evidence="9 10">MHOM/PA/94/PSC-1</strain>
    </source>
</reference>
<dbReference type="InterPro" id="IPR045120">
    <property type="entry name" value="Suco/Slp1-like"/>
</dbReference>
<keyword evidence="5" id="KW-0175">Coiled coil</keyword>
<dbReference type="PANTHER" id="PTHR12953:SF0">
    <property type="entry name" value="SUN DOMAIN-CONTAINING OSSIFICATION FACTOR"/>
    <property type="match status" value="1"/>
</dbReference>
<keyword evidence="4 7" id="KW-0472">Membrane</keyword>
<feature type="transmembrane region" description="Helical" evidence="7">
    <location>
        <begin position="516"/>
        <end position="535"/>
    </location>
</feature>
<sequence>MRPEERLTVLCALLLLYALFSVPLEFLTVFRHRTTPPAVGVSSLSPLKTFSTGSAPGLSINYASSYLGATVVSVEPPSCHGGSALISGSADNYVLCPCNAARKQFVMQLIRDVEVRSVMVRNAEHFSSGVRNFTLLGSLQYPTSTWLVLGHFEAEQRRGRQYFDVTPGRRVRFIKLQWATSYGPEPWCTITSFQVYGIDLLETLTRFDESDDLVATEGAAEVSGGHRCSPDMDCFHRPALPSAPGKVVAPLAAGSSAVASGSGATPAVSIDELAAEMWNGATATARASKEDDTDVLLFAPVDVAVSADGGSPSQSGARAKRPSSTSSIALVKTARELQSPSCSSVNSMYWNASLQCTFSDLTALWGPCAVTRCGTSSHVTAVDTTPTHASASSVSTTSIKSFPASRSIYQSVAASLLTQLLRQQRSLHHKLTLLTRRQRHLAEELNHTRGLLSNFYAKYKETEREFSQYRNQLRGLQAELQLLQERFLLRRHSSFCREGVDTSGSGGSIMRSDTTLTVILLVVVALMVVLVLIYSSSSSFPAVRRPSDWERYYSVSRGGGSGSPPWLQPQRGRAK</sequence>
<dbReference type="KEGG" id="lpan:LPMP_300330"/>
<evidence type="ECO:0000313" key="10">
    <source>
        <dbReference type="Proteomes" id="UP000063063"/>
    </source>
</evidence>
<dbReference type="PANTHER" id="PTHR12953">
    <property type="entry name" value="MEMBRANE PROTEIN CH1 RELATED"/>
    <property type="match status" value="1"/>
</dbReference>
<dbReference type="InterPro" id="IPR012919">
    <property type="entry name" value="SUN_dom"/>
</dbReference>
<evidence type="ECO:0000256" key="4">
    <source>
        <dbReference type="ARBA" id="ARBA00023136"/>
    </source>
</evidence>
<evidence type="ECO:0000313" key="9">
    <source>
        <dbReference type="EMBL" id="AIO00268.1"/>
    </source>
</evidence>
<dbReference type="GO" id="GO:0012505">
    <property type="term" value="C:endomembrane system"/>
    <property type="evidence" value="ECO:0007669"/>
    <property type="project" value="UniProtKB-SubCell"/>
</dbReference>
<feature type="region of interest" description="Disordered" evidence="6">
    <location>
        <begin position="554"/>
        <end position="575"/>
    </location>
</feature>
<evidence type="ECO:0000256" key="6">
    <source>
        <dbReference type="SAM" id="MobiDB-lite"/>
    </source>
</evidence>
<dbReference type="RefSeq" id="XP_010701068.1">
    <property type="nucleotide sequence ID" value="XM_010702766.1"/>
</dbReference>
<keyword evidence="3 7" id="KW-1133">Transmembrane helix</keyword>
<dbReference type="GeneID" id="22577087"/>
<evidence type="ECO:0000256" key="3">
    <source>
        <dbReference type="ARBA" id="ARBA00022989"/>
    </source>
</evidence>
<comment type="subcellular location">
    <subcellularLocation>
        <location evidence="1">Endomembrane system</location>
    </subcellularLocation>
</comment>
<dbReference type="AlphaFoldDB" id="A0A088RVV3"/>
<dbReference type="GO" id="GO:0005737">
    <property type="term" value="C:cytoplasm"/>
    <property type="evidence" value="ECO:0007669"/>
    <property type="project" value="TreeGrafter"/>
</dbReference>
<keyword evidence="2 7" id="KW-0812">Transmembrane</keyword>
<dbReference type="VEuPathDB" id="TriTrypDB:LPAL13_300008600"/>
<keyword evidence="10" id="KW-1185">Reference proteome</keyword>
<dbReference type="Gene3D" id="2.60.120.260">
    <property type="entry name" value="Galactose-binding domain-like"/>
    <property type="match status" value="1"/>
</dbReference>
<protein>
    <recommendedName>
        <fullName evidence="8">SUN domain-containing protein</fullName>
    </recommendedName>
</protein>
<name>A0A088RVV3_LEIPA</name>
<dbReference type="Proteomes" id="UP000063063">
    <property type="component" value="Chromosome 30"/>
</dbReference>
<organism evidence="9 10">
    <name type="scientific">Leishmania panamensis</name>
    <dbReference type="NCBI Taxonomy" id="5679"/>
    <lineage>
        <taxon>Eukaryota</taxon>
        <taxon>Discoba</taxon>
        <taxon>Euglenozoa</taxon>
        <taxon>Kinetoplastea</taxon>
        <taxon>Metakinetoplastina</taxon>
        <taxon>Trypanosomatida</taxon>
        <taxon>Trypanosomatidae</taxon>
        <taxon>Leishmaniinae</taxon>
        <taxon>Leishmania</taxon>
        <taxon>Leishmania guyanensis species complex</taxon>
    </lineage>
</organism>
<feature type="domain" description="SUN" evidence="8">
    <location>
        <begin position="41"/>
        <end position="200"/>
    </location>
</feature>
<dbReference type="OrthoDB" id="266334at2759"/>
<evidence type="ECO:0000256" key="5">
    <source>
        <dbReference type="SAM" id="Coils"/>
    </source>
</evidence>
<dbReference type="GO" id="GO:0016020">
    <property type="term" value="C:membrane"/>
    <property type="evidence" value="ECO:0007669"/>
    <property type="project" value="InterPro"/>
</dbReference>
<dbReference type="Pfam" id="PF07738">
    <property type="entry name" value="Sad1_UNC"/>
    <property type="match status" value="1"/>
</dbReference>
<dbReference type="PROSITE" id="PS51469">
    <property type="entry name" value="SUN"/>
    <property type="match status" value="1"/>
</dbReference>
<accession>A0A088RVV3</accession>
<evidence type="ECO:0000259" key="8">
    <source>
        <dbReference type="PROSITE" id="PS51469"/>
    </source>
</evidence>
<evidence type="ECO:0000256" key="2">
    <source>
        <dbReference type="ARBA" id="ARBA00022692"/>
    </source>
</evidence>
<feature type="coiled-coil region" evidence="5">
    <location>
        <begin position="452"/>
        <end position="486"/>
    </location>
</feature>
<dbReference type="GO" id="GO:0034975">
    <property type="term" value="P:protein folding in endoplasmic reticulum"/>
    <property type="evidence" value="ECO:0007669"/>
    <property type="project" value="TreeGrafter"/>
</dbReference>
<proteinExistence type="predicted"/>
<evidence type="ECO:0000256" key="7">
    <source>
        <dbReference type="SAM" id="Phobius"/>
    </source>
</evidence>
<dbReference type="eggNOG" id="KOG1396">
    <property type="taxonomic scope" value="Eukaryota"/>
</dbReference>
<dbReference type="EMBL" id="CP009399">
    <property type="protein sequence ID" value="AIO00268.1"/>
    <property type="molecule type" value="Genomic_DNA"/>
</dbReference>
<evidence type="ECO:0000256" key="1">
    <source>
        <dbReference type="ARBA" id="ARBA00004308"/>
    </source>
</evidence>
<dbReference type="VEuPathDB" id="TriTrypDB:LPMP_300330"/>
<gene>
    <name evidence="9" type="ORF">LPMP_300330</name>
</gene>